<dbReference type="Proteomes" id="UP000054248">
    <property type="component" value="Unassembled WGS sequence"/>
</dbReference>
<reference evidence="1 2" key="1">
    <citation type="submission" date="2014-04" db="EMBL/GenBank/DDBJ databases">
        <authorList>
            <consortium name="DOE Joint Genome Institute"/>
            <person name="Kuo A."/>
            <person name="Girlanda M."/>
            <person name="Perotto S."/>
            <person name="Kohler A."/>
            <person name="Nagy L.G."/>
            <person name="Floudas D."/>
            <person name="Copeland A."/>
            <person name="Barry K.W."/>
            <person name="Cichocki N."/>
            <person name="Veneault-Fourrey C."/>
            <person name="LaButti K."/>
            <person name="Lindquist E.A."/>
            <person name="Lipzen A."/>
            <person name="Lundell T."/>
            <person name="Morin E."/>
            <person name="Murat C."/>
            <person name="Sun H."/>
            <person name="Tunlid A."/>
            <person name="Henrissat B."/>
            <person name="Grigoriev I.V."/>
            <person name="Hibbett D.S."/>
            <person name="Martin F."/>
            <person name="Nordberg H.P."/>
            <person name="Cantor M.N."/>
            <person name="Hua S.X."/>
        </authorList>
    </citation>
    <scope>NUCLEOTIDE SEQUENCE [LARGE SCALE GENOMIC DNA]</scope>
    <source>
        <strain evidence="1 2">MUT 4182</strain>
    </source>
</reference>
<organism evidence="1 2">
    <name type="scientific">Tulasnella calospora MUT 4182</name>
    <dbReference type="NCBI Taxonomy" id="1051891"/>
    <lineage>
        <taxon>Eukaryota</taxon>
        <taxon>Fungi</taxon>
        <taxon>Dikarya</taxon>
        <taxon>Basidiomycota</taxon>
        <taxon>Agaricomycotina</taxon>
        <taxon>Agaricomycetes</taxon>
        <taxon>Cantharellales</taxon>
        <taxon>Tulasnellaceae</taxon>
        <taxon>Tulasnella</taxon>
    </lineage>
</organism>
<proteinExistence type="predicted"/>
<evidence type="ECO:0000313" key="1">
    <source>
        <dbReference type="EMBL" id="KIO34729.1"/>
    </source>
</evidence>
<name>A0A0C3QZ82_9AGAM</name>
<gene>
    <name evidence="1" type="ORF">M407DRAFT_240541</name>
</gene>
<evidence type="ECO:0000313" key="2">
    <source>
        <dbReference type="Proteomes" id="UP000054248"/>
    </source>
</evidence>
<sequence length="67" mass="8220">MYFSDNNVREIHLDRELYNYFVRSMHVCRGPRTLRSARGWKPDGRRYFDQLQIWSFNSDENHATIPR</sequence>
<reference evidence="2" key="2">
    <citation type="submission" date="2015-01" db="EMBL/GenBank/DDBJ databases">
        <title>Evolutionary Origins and Diversification of the Mycorrhizal Mutualists.</title>
        <authorList>
            <consortium name="DOE Joint Genome Institute"/>
            <consortium name="Mycorrhizal Genomics Consortium"/>
            <person name="Kohler A."/>
            <person name="Kuo A."/>
            <person name="Nagy L.G."/>
            <person name="Floudas D."/>
            <person name="Copeland A."/>
            <person name="Barry K.W."/>
            <person name="Cichocki N."/>
            <person name="Veneault-Fourrey C."/>
            <person name="LaButti K."/>
            <person name="Lindquist E.A."/>
            <person name="Lipzen A."/>
            <person name="Lundell T."/>
            <person name="Morin E."/>
            <person name="Murat C."/>
            <person name="Riley R."/>
            <person name="Ohm R."/>
            <person name="Sun H."/>
            <person name="Tunlid A."/>
            <person name="Henrissat B."/>
            <person name="Grigoriev I.V."/>
            <person name="Hibbett D.S."/>
            <person name="Martin F."/>
        </authorList>
    </citation>
    <scope>NUCLEOTIDE SEQUENCE [LARGE SCALE GENOMIC DNA]</scope>
    <source>
        <strain evidence="2">MUT 4182</strain>
    </source>
</reference>
<protein>
    <submittedName>
        <fullName evidence="1">Uncharacterized protein</fullName>
    </submittedName>
</protein>
<keyword evidence="2" id="KW-1185">Reference proteome</keyword>
<accession>A0A0C3QZ82</accession>
<dbReference type="AlphaFoldDB" id="A0A0C3QZ82"/>
<dbReference type="HOGENOM" id="CLU_2814297_0_0_1"/>
<dbReference type="EMBL" id="KN822942">
    <property type="protein sequence ID" value="KIO34729.1"/>
    <property type="molecule type" value="Genomic_DNA"/>
</dbReference>